<dbReference type="OrthoDB" id="2016014at2759"/>
<feature type="domain" description="Hydroxyproline O-arabinosyltransferase-like" evidence="8">
    <location>
        <begin position="78"/>
        <end position="367"/>
    </location>
</feature>
<keyword evidence="2" id="KW-0328">Glycosyltransferase</keyword>
<dbReference type="AlphaFoldDB" id="A0A250XFT7"/>
<accession>A0A250XFT7</accession>
<evidence type="ECO:0000259" key="8">
    <source>
        <dbReference type="Pfam" id="PF23452"/>
    </source>
</evidence>
<evidence type="ECO:0000256" key="3">
    <source>
        <dbReference type="ARBA" id="ARBA00022679"/>
    </source>
</evidence>
<sequence>MKSQQGPNSWMILLIVVGFSFSTGYLIGFLGKDVLFTSDPEAALHLDSHGDQAVSRKIQATSPLATVKDDRLSGHSVHTLVTSSGDGYQNFQTRIMYASYKMVQQMPGGEHMTGFTRILHRTVPDILMEEVPTFHVWDVLKPQCDGWCDYPVANRPNAIMQYFRAAAANRSMINGAWILMAECDYVWMAPARAPGDAYDLTVPGWQFYFDYIMPQHADAAPHIQKLLGEGKNIATVPASGPAPAILRFDEWMVIGTDYEKASATMEADEAMKKRLGWVREMYAWDVAVALHPEYKVLTEKPPQSRLMVQPPFDEGMFNASFCHYTWGVLYHEGPPSKGGKQIYRWEKRDFSDIKHVIKPAKLPMPPPYRDGLILEFDAPLTPKRHDLNVLYLTQLNKAIDNLTDLTEYAAKVNAEIIPAFKNSKEDRLTKMAMNNIRYMHWS</sequence>
<evidence type="ECO:0000256" key="6">
    <source>
        <dbReference type="ARBA" id="ARBA00023136"/>
    </source>
</evidence>
<dbReference type="InterPro" id="IPR056508">
    <property type="entry name" value="HPAT-like"/>
</dbReference>
<comment type="caution">
    <text evidence="9">The sequence shown here is derived from an EMBL/GenBank/DDBJ whole genome shotgun (WGS) entry which is preliminary data.</text>
</comment>
<keyword evidence="3" id="KW-0808">Transferase</keyword>
<dbReference type="PANTHER" id="PTHR31485">
    <property type="entry name" value="PEPTIDYL SERINE ALPHA-GALACTOSYLTRANSFERASE"/>
    <property type="match status" value="1"/>
</dbReference>
<name>A0A250XFT7_9CHLO</name>
<dbReference type="Pfam" id="PF23452">
    <property type="entry name" value="HPAT"/>
    <property type="match status" value="1"/>
</dbReference>
<evidence type="ECO:0000256" key="1">
    <source>
        <dbReference type="ARBA" id="ARBA00004167"/>
    </source>
</evidence>
<gene>
    <name evidence="9" type="ORF">CEUSTIGMA_g9351.t1</name>
</gene>
<organism evidence="9 10">
    <name type="scientific">Chlamydomonas eustigma</name>
    <dbReference type="NCBI Taxonomy" id="1157962"/>
    <lineage>
        <taxon>Eukaryota</taxon>
        <taxon>Viridiplantae</taxon>
        <taxon>Chlorophyta</taxon>
        <taxon>core chlorophytes</taxon>
        <taxon>Chlorophyceae</taxon>
        <taxon>CS clade</taxon>
        <taxon>Chlamydomonadales</taxon>
        <taxon>Chlamydomonadaceae</taxon>
        <taxon>Chlamydomonas</taxon>
    </lineage>
</organism>
<keyword evidence="4 7" id="KW-0812">Transmembrane</keyword>
<evidence type="ECO:0000313" key="10">
    <source>
        <dbReference type="Proteomes" id="UP000232323"/>
    </source>
</evidence>
<evidence type="ECO:0000256" key="4">
    <source>
        <dbReference type="ARBA" id="ARBA00022692"/>
    </source>
</evidence>
<dbReference type="InterPro" id="IPR044845">
    <property type="entry name" value="HPAT/SRGT1-like"/>
</dbReference>
<dbReference type="EMBL" id="BEGY01000072">
    <property type="protein sequence ID" value="GAX81923.1"/>
    <property type="molecule type" value="Genomic_DNA"/>
</dbReference>
<evidence type="ECO:0000256" key="7">
    <source>
        <dbReference type="SAM" id="Phobius"/>
    </source>
</evidence>
<dbReference type="GO" id="GO:0016020">
    <property type="term" value="C:membrane"/>
    <property type="evidence" value="ECO:0007669"/>
    <property type="project" value="UniProtKB-SubCell"/>
</dbReference>
<keyword evidence="5 7" id="KW-1133">Transmembrane helix</keyword>
<dbReference type="GO" id="GO:0016757">
    <property type="term" value="F:glycosyltransferase activity"/>
    <property type="evidence" value="ECO:0007669"/>
    <property type="project" value="UniProtKB-KW"/>
</dbReference>
<protein>
    <recommendedName>
        <fullName evidence="8">Hydroxyproline O-arabinosyltransferase-like domain-containing protein</fullName>
    </recommendedName>
</protein>
<dbReference type="PANTHER" id="PTHR31485:SF17">
    <property type="match status" value="1"/>
</dbReference>
<feature type="transmembrane region" description="Helical" evidence="7">
    <location>
        <begin position="12"/>
        <end position="31"/>
    </location>
</feature>
<proteinExistence type="predicted"/>
<dbReference type="Proteomes" id="UP000232323">
    <property type="component" value="Unassembled WGS sequence"/>
</dbReference>
<comment type="subcellular location">
    <subcellularLocation>
        <location evidence="1">Membrane</location>
        <topology evidence="1">Single-pass membrane protein</topology>
    </subcellularLocation>
</comment>
<evidence type="ECO:0000256" key="5">
    <source>
        <dbReference type="ARBA" id="ARBA00022989"/>
    </source>
</evidence>
<evidence type="ECO:0000256" key="2">
    <source>
        <dbReference type="ARBA" id="ARBA00022676"/>
    </source>
</evidence>
<dbReference type="STRING" id="1157962.A0A250XFT7"/>
<keyword evidence="6 7" id="KW-0472">Membrane</keyword>
<evidence type="ECO:0000313" key="9">
    <source>
        <dbReference type="EMBL" id="GAX81923.1"/>
    </source>
</evidence>
<reference evidence="9 10" key="1">
    <citation type="submission" date="2017-08" db="EMBL/GenBank/DDBJ databases">
        <title>Acidophilic green algal genome provides insights into adaptation to an acidic environment.</title>
        <authorList>
            <person name="Hirooka S."/>
            <person name="Hirose Y."/>
            <person name="Kanesaki Y."/>
            <person name="Higuchi S."/>
            <person name="Fujiwara T."/>
            <person name="Onuma R."/>
            <person name="Era A."/>
            <person name="Ohbayashi R."/>
            <person name="Uzuka A."/>
            <person name="Nozaki H."/>
            <person name="Yoshikawa H."/>
            <person name="Miyagishima S.Y."/>
        </authorList>
    </citation>
    <scope>NUCLEOTIDE SEQUENCE [LARGE SCALE GENOMIC DNA]</scope>
    <source>
        <strain evidence="9 10">NIES-2499</strain>
    </source>
</reference>
<keyword evidence="10" id="KW-1185">Reference proteome</keyword>